<sequence length="373" mass="40879">MAENVIVKFAQGAQNVTTNAYLVNPSTSQEEKLVPAEDGFTYEVPSGSKVRLEAIPNEGYVVFVWESGNDESSMSEIRESYSTTQQVFDNVTSNKIVTLDVCKLVPVTFIVPAEGSEGAEVNVEEQGDFGRVIAPEADGITYMLPEGRGAYFDPRPSTGYNIMVWSFGDNMYFPSRPDQFYKQNISNGFYLTIFFYKDGDTRTITYTQPESAVITCRNRSEYESPEIESGTKVTPGDHILFEIAPLDNPDGKVPVAYWVVNDQPYVDALGDYITDNSINFIAVENIDVKVVLEGEEPTGMDNVKSNGMTVNANASTVSVTGTEGVVAIYDMQGICLGKQESINGNATFRLQGSVKGDVIIVVSGDEHKKVVLN</sequence>
<reference evidence="1 2" key="1">
    <citation type="submission" date="2018-12" db="EMBL/GenBank/DDBJ databases">
        <title>Genome sequencing of Prevotella sp. KCOM 3155 (= JS262).</title>
        <authorList>
            <person name="Kook J.-K."/>
            <person name="Park S.-N."/>
            <person name="Lim Y.K."/>
        </authorList>
    </citation>
    <scope>NUCLEOTIDE SEQUENCE [LARGE SCALE GENOMIC DNA]</scope>
    <source>
        <strain evidence="1 2">KCOM 3155</strain>
    </source>
</reference>
<keyword evidence="2" id="KW-1185">Reference proteome</keyword>
<dbReference type="RefSeq" id="WP_126677737.1">
    <property type="nucleotide sequence ID" value="NZ_RYYU01000001.1"/>
</dbReference>
<dbReference type="EMBL" id="RYYU01000001">
    <property type="protein sequence ID" value="RUL58641.1"/>
    <property type="molecule type" value="Genomic_DNA"/>
</dbReference>
<evidence type="ECO:0000313" key="2">
    <source>
        <dbReference type="Proteomes" id="UP000278983"/>
    </source>
</evidence>
<organism evidence="1 2">
    <name type="scientific">Prevotella koreensis</name>
    <dbReference type="NCBI Taxonomy" id="2490854"/>
    <lineage>
        <taxon>Bacteria</taxon>
        <taxon>Pseudomonadati</taxon>
        <taxon>Bacteroidota</taxon>
        <taxon>Bacteroidia</taxon>
        <taxon>Bacteroidales</taxon>
        <taxon>Prevotellaceae</taxon>
        <taxon>Prevotella</taxon>
    </lineage>
</organism>
<gene>
    <name evidence="1" type="ORF">EHV08_01875</name>
</gene>
<name>A0A432LHH2_9BACT</name>
<evidence type="ECO:0000313" key="1">
    <source>
        <dbReference type="EMBL" id="RUL58641.1"/>
    </source>
</evidence>
<comment type="caution">
    <text evidence="1">The sequence shown here is derived from an EMBL/GenBank/DDBJ whole genome shotgun (WGS) entry which is preliminary data.</text>
</comment>
<proteinExistence type="predicted"/>
<accession>A0A432LHH2</accession>
<dbReference type="OrthoDB" id="1086268at2"/>
<protein>
    <submittedName>
        <fullName evidence="1">Uncharacterized protein</fullName>
    </submittedName>
</protein>
<dbReference type="Proteomes" id="UP000278983">
    <property type="component" value="Unassembled WGS sequence"/>
</dbReference>
<dbReference type="AlphaFoldDB" id="A0A432LHH2"/>